<reference evidence="16 17" key="1">
    <citation type="journal article" date="2019" name="Sci. Rep.">
        <title>Comparative genomics of chytrid fungi reveal insights into the obligate biotrophic and pathogenic lifestyle of Synchytrium endobioticum.</title>
        <authorList>
            <person name="van de Vossenberg B.T.L.H."/>
            <person name="Warris S."/>
            <person name="Nguyen H.D.T."/>
            <person name="van Gent-Pelzer M.P.E."/>
            <person name="Joly D.L."/>
            <person name="van de Geest H.C."/>
            <person name="Bonants P.J.M."/>
            <person name="Smith D.S."/>
            <person name="Levesque C.A."/>
            <person name="van der Lee T.A.J."/>
        </authorList>
    </citation>
    <scope>NUCLEOTIDE SEQUENCE [LARGE SCALE GENOMIC DNA]</scope>
    <source>
        <strain evidence="16 17">MB42</strain>
    </source>
</reference>
<dbReference type="AlphaFoldDB" id="A0A507D3X3"/>
<feature type="compositionally biased region" description="Basic and acidic residues" evidence="13">
    <location>
        <begin position="14"/>
        <end position="39"/>
    </location>
</feature>
<feature type="compositionally biased region" description="Polar residues" evidence="13">
    <location>
        <begin position="122"/>
        <end position="135"/>
    </location>
</feature>
<feature type="coiled-coil region" evidence="12">
    <location>
        <begin position="470"/>
        <end position="504"/>
    </location>
</feature>
<keyword evidence="4 14" id="KW-0812">Transmembrane</keyword>
<dbReference type="Pfam" id="PF00520">
    <property type="entry name" value="Ion_trans"/>
    <property type="match status" value="1"/>
</dbReference>
<dbReference type="InterPro" id="IPR027359">
    <property type="entry name" value="Volt_channel_dom_sf"/>
</dbReference>
<feature type="transmembrane region" description="Helical" evidence="14">
    <location>
        <begin position="257"/>
        <end position="279"/>
    </location>
</feature>
<feature type="transmembrane region" description="Helical" evidence="14">
    <location>
        <begin position="224"/>
        <end position="245"/>
    </location>
</feature>
<evidence type="ECO:0000256" key="13">
    <source>
        <dbReference type="SAM" id="MobiDB-lite"/>
    </source>
</evidence>
<feature type="region of interest" description="Disordered" evidence="13">
    <location>
        <begin position="1"/>
        <end position="107"/>
    </location>
</feature>
<proteinExistence type="predicted"/>
<dbReference type="GO" id="GO:0001508">
    <property type="term" value="P:action potential"/>
    <property type="evidence" value="ECO:0007669"/>
    <property type="project" value="TreeGrafter"/>
</dbReference>
<evidence type="ECO:0000256" key="4">
    <source>
        <dbReference type="ARBA" id="ARBA00022692"/>
    </source>
</evidence>
<name>A0A507D3X3_9FUNG</name>
<keyword evidence="2" id="KW-0813">Transport</keyword>
<evidence type="ECO:0000256" key="14">
    <source>
        <dbReference type="SAM" id="Phobius"/>
    </source>
</evidence>
<organism evidence="16 17">
    <name type="scientific">Synchytrium endobioticum</name>
    <dbReference type="NCBI Taxonomy" id="286115"/>
    <lineage>
        <taxon>Eukaryota</taxon>
        <taxon>Fungi</taxon>
        <taxon>Fungi incertae sedis</taxon>
        <taxon>Chytridiomycota</taxon>
        <taxon>Chytridiomycota incertae sedis</taxon>
        <taxon>Chytridiomycetes</taxon>
        <taxon>Synchytriales</taxon>
        <taxon>Synchytriaceae</taxon>
        <taxon>Synchytrium</taxon>
    </lineage>
</organism>
<dbReference type="Proteomes" id="UP000317494">
    <property type="component" value="Unassembled WGS sequence"/>
</dbReference>
<dbReference type="SUPFAM" id="SSF81324">
    <property type="entry name" value="Voltage-gated potassium channels"/>
    <property type="match status" value="1"/>
</dbReference>
<evidence type="ECO:0000259" key="15">
    <source>
        <dbReference type="Pfam" id="PF00520"/>
    </source>
</evidence>
<keyword evidence="7" id="KW-0630">Potassium</keyword>
<dbReference type="InterPro" id="IPR005821">
    <property type="entry name" value="Ion_trans_dom"/>
</dbReference>
<dbReference type="Gene3D" id="1.10.287.70">
    <property type="match status" value="1"/>
</dbReference>
<feature type="transmembrane region" description="Helical" evidence="14">
    <location>
        <begin position="357"/>
        <end position="385"/>
    </location>
</feature>
<evidence type="ECO:0000313" key="16">
    <source>
        <dbReference type="EMBL" id="TPX45958.1"/>
    </source>
</evidence>
<keyword evidence="17" id="KW-1185">Reference proteome</keyword>
<accession>A0A507D3X3</accession>
<feature type="transmembrane region" description="Helical" evidence="14">
    <location>
        <begin position="291"/>
        <end position="311"/>
    </location>
</feature>
<keyword evidence="3" id="KW-0633">Potassium transport</keyword>
<evidence type="ECO:0000256" key="2">
    <source>
        <dbReference type="ARBA" id="ARBA00022448"/>
    </source>
</evidence>
<keyword evidence="5" id="KW-0631">Potassium channel</keyword>
<feature type="region of interest" description="Disordered" evidence="13">
    <location>
        <begin position="121"/>
        <end position="142"/>
    </location>
</feature>
<feature type="transmembrane region" description="Helical" evidence="14">
    <location>
        <begin position="440"/>
        <end position="460"/>
    </location>
</feature>
<dbReference type="GO" id="GO:0008076">
    <property type="term" value="C:voltage-gated potassium channel complex"/>
    <property type="evidence" value="ECO:0007669"/>
    <property type="project" value="InterPro"/>
</dbReference>
<sequence>MATLPPRDVGIISELDHEPLQRGRLQDDKNGPQHHENSAHSKYSIPPSTSLKSLPSSPFMRSPPASFLHMRTLIPPPKADLPPSTPPTTPPLLPIPHTLSKKPSHTSIQSFLERINKVAEETQPTPEASQVSLQKTPDVKHTSEVKGVRIDVNDTVFPIAHDHHFKRPEHPFHPPSESSSDHSADTASCTGTATTSNSVQHWPQWRQNVHYFLHEKKRSASAWALYYFFLAILVTSLITLCIASVPSIANTRETRVVLFIIDAVCVAGFTAELLLDVIVMRSWRQMMSIMFFIDVAATLPFYVELVVSLALGKHDDIIDGLMGIAGISMIRVLRLFRVFRIFKVFSKSGKLRAMAAALGESFDGILALLFILPMLIIFFGTLVYFSEQTLENFVDGVWYYSDTGEKSPFQSIPDAFWMTMVTLTTVGYGDAVPRSLPGRIVMACTMISSLFVLAFPLTMITMQYSQVVHRFAEERRRRKLERQQRRSERERAKLENEAQEHLDGVHDRCINHVPTATVASSSSTSTAFRADAPTLISDVEAKVDLLNVIPSRVELRVVSWKLEHQDDTRQDTLVLRSVEELRREEHQGEKVTYGSVCQ</sequence>
<dbReference type="EMBL" id="QEAN01000145">
    <property type="protein sequence ID" value="TPX45958.1"/>
    <property type="molecule type" value="Genomic_DNA"/>
</dbReference>
<keyword evidence="12" id="KW-0175">Coiled coil</keyword>
<evidence type="ECO:0000256" key="11">
    <source>
        <dbReference type="ARBA" id="ARBA00023303"/>
    </source>
</evidence>
<evidence type="ECO:0000313" key="17">
    <source>
        <dbReference type="Proteomes" id="UP000317494"/>
    </source>
</evidence>
<gene>
    <name evidence="16" type="ORF">SeMB42_g03855</name>
</gene>
<keyword evidence="8 14" id="KW-1133">Transmembrane helix</keyword>
<keyword evidence="10 14" id="KW-0472">Membrane</keyword>
<dbReference type="PANTHER" id="PTHR11537">
    <property type="entry name" value="VOLTAGE-GATED POTASSIUM CHANNEL"/>
    <property type="match status" value="1"/>
</dbReference>
<keyword evidence="6" id="KW-0851">Voltage-gated channel</keyword>
<comment type="subcellular location">
    <subcellularLocation>
        <location evidence="1">Membrane</location>
        <topology evidence="1">Multi-pass membrane protein</topology>
    </subcellularLocation>
</comment>
<dbReference type="STRING" id="286115.A0A507D3X3"/>
<evidence type="ECO:0000256" key="10">
    <source>
        <dbReference type="ARBA" id="ARBA00023136"/>
    </source>
</evidence>
<protein>
    <recommendedName>
        <fullName evidence="15">Ion transport domain-containing protein</fullName>
    </recommendedName>
</protein>
<evidence type="ECO:0000256" key="12">
    <source>
        <dbReference type="SAM" id="Coils"/>
    </source>
</evidence>
<dbReference type="VEuPathDB" id="FungiDB:SeMB42_g03855"/>
<feature type="region of interest" description="Disordered" evidence="13">
    <location>
        <begin position="165"/>
        <end position="195"/>
    </location>
</feature>
<evidence type="ECO:0000256" key="1">
    <source>
        <dbReference type="ARBA" id="ARBA00004141"/>
    </source>
</evidence>
<dbReference type="PRINTS" id="PR00169">
    <property type="entry name" value="KCHANNEL"/>
</dbReference>
<evidence type="ECO:0000256" key="5">
    <source>
        <dbReference type="ARBA" id="ARBA00022826"/>
    </source>
</evidence>
<evidence type="ECO:0000256" key="3">
    <source>
        <dbReference type="ARBA" id="ARBA00022538"/>
    </source>
</evidence>
<feature type="domain" description="Ion transport" evidence="15">
    <location>
        <begin position="225"/>
        <end position="467"/>
    </location>
</feature>
<keyword evidence="9" id="KW-0406">Ion transport</keyword>
<feature type="compositionally biased region" description="Low complexity" evidence="13">
    <location>
        <begin position="44"/>
        <end position="58"/>
    </location>
</feature>
<dbReference type="InterPro" id="IPR028325">
    <property type="entry name" value="VG_K_chnl"/>
</dbReference>
<evidence type="ECO:0000256" key="9">
    <source>
        <dbReference type="ARBA" id="ARBA00023065"/>
    </source>
</evidence>
<evidence type="ECO:0000256" key="8">
    <source>
        <dbReference type="ARBA" id="ARBA00022989"/>
    </source>
</evidence>
<dbReference type="GO" id="GO:0005249">
    <property type="term" value="F:voltage-gated potassium channel activity"/>
    <property type="evidence" value="ECO:0007669"/>
    <property type="project" value="InterPro"/>
</dbReference>
<dbReference type="PANTHER" id="PTHR11537:SF254">
    <property type="entry name" value="POTASSIUM VOLTAGE-GATED CHANNEL PROTEIN SHAB"/>
    <property type="match status" value="1"/>
</dbReference>
<feature type="compositionally biased region" description="Pro residues" evidence="13">
    <location>
        <begin position="74"/>
        <end position="94"/>
    </location>
</feature>
<evidence type="ECO:0000256" key="6">
    <source>
        <dbReference type="ARBA" id="ARBA00022882"/>
    </source>
</evidence>
<dbReference type="Gene3D" id="1.20.120.350">
    <property type="entry name" value="Voltage-gated potassium channels. Chain C"/>
    <property type="match status" value="1"/>
</dbReference>
<keyword evidence="11" id="KW-0407">Ion channel</keyword>
<evidence type="ECO:0000256" key="7">
    <source>
        <dbReference type="ARBA" id="ARBA00022958"/>
    </source>
</evidence>
<comment type="caution">
    <text evidence="16">The sequence shown here is derived from an EMBL/GenBank/DDBJ whole genome shotgun (WGS) entry which is preliminary data.</text>
</comment>